<evidence type="ECO:0000256" key="3">
    <source>
        <dbReference type="ARBA" id="ARBA00022692"/>
    </source>
</evidence>
<keyword evidence="11" id="KW-1185">Reference proteome</keyword>
<feature type="transmembrane region" description="Helical" evidence="7">
    <location>
        <begin position="394"/>
        <end position="412"/>
    </location>
</feature>
<feature type="compositionally biased region" description="Gly residues" evidence="6">
    <location>
        <begin position="135"/>
        <end position="150"/>
    </location>
</feature>
<sequence>MWLSLALPLLAGLSVFLFGMKMMELALNQLAGPHIYRFLETATRTPAHGLVTGTALTALLQSSSAVTVISIGLVNAGVLTFPRTLGIILGTNIGTCLTTELIGLNLGAAALPLLLASSAVWLASWMPGPGRRQAGAGGAAVAGNRPGGSASGDAKTGPAGSPAPALRSGGTREGRPAGSARTDGGLAAGSRPAPDRAWPPVRSETPGSSHAHDVVRPDSRPAGDQGPAQEPPAGRGWLHAVRYAALAAAGFALVLIGIRIMQSIGPALQHQGLFAWFLEQARVSLLWGVIAGAAVAALIHSSSAVIVMAMGFAASGVISPELGIAVTLGSNVGTCVTAWLASIGGTRAGVFVAWSHILLNVGGTVLFFPLIGLLQEVSSWMSADPSAQIARAQTLFNVASSLIALPFCYLPFSRKKNLQPRT</sequence>
<keyword evidence="3 7" id="KW-0812">Transmembrane</keyword>
<evidence type="ECO:0000256" key="2">
    <source>
        <dbReference type="ARBA" id="ARBA00022475"/>
    </source>
</evidence>
<dbReference type="InterPro" id="IPR003841">
    <property type="entry name" value="Na/Pi_transpt"/>
</dbReference>
<evidence type="ECO:0000313" key="8">
    <source>
        <dbReference type="EMBL" id="MCY9594872.1"/>
    </source>
</evidence>
<evidence type="ECO:0000313" key="10">
    <source>
        <dbReference type="Proteomes" id="UP000288943"/>
    </source>
</evidence>
<evidence type="ECO:0000256" key="6">
    <source>
        <dbReference type="SAM" id="MobiDB-lite"/>
    </source>
</evidence>
<dbReference type="PANTHER" id="PTHR10010">
    <property type="entry name" value="SOLUTE CARRIER FAMILY 34 SODIUM PHOSPHATE , MEMBER 2-RELATED"/>
    <property type="match status" value="1"/>
</dbReference>
<protein>
    <submittedName>
        <fullName evidence="8">Na/Pi symporter</fullName>
    </submittedName>
    <submittedName>
        <fullName evidence="9">Na/Pi-cotransporter II-like protein</fullName>
    </submittedName>
</protein>
<dbReference type="EMBL" id="JAMDMJ010000003">
    <property type="protein sequence ID" value="MCY9594872.1"/>
    <property type="molecule type" value="Genomic_DNA"/>
</dbReference>
<dbReference type="Proteomes" id="UP000288943">
    <property type="component" value="Chromosome"/>
</dbReference>
<keyword evidence="2" id="KW-1003">Cell membrane</keyword>
<evidence type="ECO:0000256" key="7">
    <source>
        <dbReference type="SAM" id="Phobius"/>
    </source>
</evidence>
<dbReference type="GO" id="GO:0044341">
    <property type="term" value="P:sodium-dependent phosphate transport"/>
    <property type="evidence" value="ECO:0007669"/>
    <property type="project" value="InterPro"/>
</dbReference>
<gene>
    <name evidence="8" type="ORF">M5X16_03665</name>
    <name evidence="9" type="ORF">PC41400_23320</name>
</gene>
<dbReference type="NCBIfam" id="NF037997">
    <property type="entry name" value="Na_Pi_symport"/>
    <property type="match status" value="2"/>
</dbReference>
<feature type="transmembrane region" description="Helical" evidence="7">
    <location>
        <begin position="283"/>
        <end position="310"/>
    </location>
</feature>
<dbReference type="EMBL" id="CP026520">
    <property type="protein sequence ID" value="QAV20444.1"/>
    <property type="molecule type" value="Genomic_DNA"/>
</dbReference>
<dbReference type="RefSeq" id="WP_042230121.1">
    <property type="nucleotide sequence ID" value="NZ_CP026520.1"/>
</dbReference>
<dbReference type="PANTHER" id="PTHR10010:SF46">
    <property type="entry name" value="SODIUM-DEPENDENT PHOSPHATE TRANSPORT PROTEIN 2B"/>
    <property type="match status" value="1"/>
</dbReference>
<dbReference type="OrthoDB" id="9763003at2"/>
<keyword evidence="5 7" id="KW-0472">Membrane</keyword>
<feature type="transmembrane region" description="Helical" evidence="7">
    <location>
        <begin position="322"/>
        <end position="341"/>
    </location>
</feature>
<dbReference type="Proteomes" id="UP001527202">
    <property type="component" value="Unassembled WGS sequence"/>
</dbReference>
<feature type="region of interest" description="Disordered" evidence="6">
    <location>
        <begin position="132"/>
        <end position="233"/>
    </location>
</feature>
<proteinExistence type="predicted"/>
<evidence type="ECO:0000256" key="1">
    <source>
        <dbReference type="ARBA" id="ARBA00004651"/>
    </source>
</evidence>
<reference evidence="9 10" key="1">
    <citation type="submission" date="2018-01" db="EMBL/GenBank/DDBJ databases">
        <title>The whole genome sequencing and assembly of Paenibacillus chitinolyticus KCCM 41400 strain.</title>
        <authorList>
            <person name="Kim J.-Y."/>
            <person name="Park M.-K."/>
            <person name="Lee Y.-J."/>
            <person name="Yi H."/>
            <person name="Bahn Y.-S."/>
            <person name="Kim J.F."/>
            <person name="Lee D.-W."/>
        </authorList>
    </citation>
    <scope>NUCLEOTIDE SEQUENCE [LARGE SCALE GENOMIC DNA]</scope>
    <source>
        <strain evidence="9 10">KCCM 41400</strain>
    </source>
</reference>
<keyword evidence="4 7" id="KW-1133">Transmembrane helix</keyword>
<feature type="compositionally biased region" description="Basic and acidic residues" evidence="6">
    <location>
        <begin position="210"/>
        <end position="221"/>
    </location>
</feature>
<dbReference type="Pfam" id="PF02690">
    <property type="entry name" value="Na_Pi_cotrans"/>
    <property type="match status" value="2"/>
</dbReference>
<dbReference type="GO" id="GO:0005436">
    <property type="term" value="F:sodium:phosphate symporter activity"/>
    <property type="evidence" value="ECO:0007669"/>
    <property type="project" value="InterPro"/>
</dbReference>
<dbReference type="GeneID" id="95377726"/>
<dbReference type="KEGG" id="pchi:PC41400_23320"/>
<reference evidence="8 11" key="2">
    <citation type="submission" date="2022-05" db="EMBL/GenBank/DDBJ databases">
        <title>Genome Sequencing of Bee-Associated Microbes.</title>
        <authorList>
            <person name="Dunlap C."/>
        </authorList>
    </citation>
    <scope>NUCLEOTIDE SEQUENCE [LARGE SCALE GENOMIC DNA]</scope>
    <source>
        <strain evidence="8 11">NRRL B-23120</strain>
    </source>
</reference>
<accession>A0A410X1F6</accession>
<dbReference type="GO" id="GO:0005886">
    <property type="term" value="C:plasma membrane"/>
    <property type="evidence" value="ECO:0007669"/>
    <property type="project" value="UniProtKB-SubCell"/>
</dbReference>
<evidence type="ECO:0000313" key="11">
    <source>
        <dbReference type="Proteomes" id="UP001527202"/>
    </source>
</evidence>
<comment type="subcellular location">
    <subcellularLocation>
        <location evidence="1">Cell membrane</location>
        <topology evidence="1">Multi-pass membrane protein</topology>
    </subcellularLocation>
</comment>
<name>A0A410X1F6_9BACL</name>
<feature type="transmembrane region" description="Helical" evidence="7">
    <location>
        <begin position="348"/>
        <end position="374"/>
    </location>
</feature>
<dbReference type="AlphaFoldDB" id="A0A410X1F6"/>
<organism evidence="9 10">
    <name type="scientific">Paenibacillus chitinolyticus</name>
    <dbReference type="NCBI Taxonomy" id="79263"/>
    <lineage>
        <taxon>Bacteria</taxon>
        <taxon>Bacillati</taxon>
        <taxon>Bacillota</taxon>
        <taxon>Bacilli</taxon>
        <taxon>Bacillales</taxon>
        <taxon>Paenibacillaceae</taxon>
        <taxon>Paenibacillus</taxon>
    </lineage>
</organism>
<feature type="transmembrane region" description="Helical" evidence="7">
    <location>
        <begin position="240"/>
        <end position="262"/>
    </location>
</feature>
<evidence type="ECO:0000256" key="5">
    <source>
        <dbReference type="ARBA" id="ARBA00023136"/>
    </source>
</evidence>
<evidence type="ECO:0000256" key="4">
    <source>
        <dbReference type="ARBA" id="ARBA00022989"/>
    </source>
</evidence>
<feature type="transmembrane region" description="Helical" evidence="7">
    <location>
        <begin position="102"/>
        <end position="123"/>
    </location>
</feature>
<feature type="transmembrane region" description="Helical" evidence="7">
    <location>
        <begin position="55"/>
        <end position="81"/>
    </location>
</feature>
<evidence type="ECO:0000313" key="9">
    <source>
        <dbReference type="EMBL" id="QAV20444.1"/>
    </source>
</evidence>